<reference evidence="13 14" key="1">
    <citation type="submission" date="2017-08" db="EMBL/GenBank/DDBJ databases">
        <title>Multipartite genome sequences of Sinorhizobium species nodulating soybeans.</title>
        <authorList>
            <person name="Tian C.F."/>
        </authorList>
    </citation>
    <scope>NUCLEOTIDE SEQUENCE [LARGE SCALE GENOMIC DNA]</scope>
    <source>
        <strain evidence="13 14">CCBAU 05684</strain>
    </source>
</reference>
<evidence type="ECO:0000259" key="10">
    <source>
        <dbReference type="PROSITE" id="PS50109"/>
    </source>
</evidence>
<dbReference type="NCBIfam" id="TIGR00229">
    <property type="entry name" value="sensory_box"/>
    <property type="match status" value="1"/>
</dbReference>
<dbReference type="eggNOG" id="COG4191">
    <property type="taxonomic scope" value="Bacteria"/>
</dbReference>
<dbReference type="EMBL" id="CP023067">
    <property type="protein sequence ID" value="ASY62353.1"/>
    <property type="molecule type" value="Genomic_DNA"/>
</dbReference>
<dbReference type="SUPFAM" id="SSF55785">
    <property type="entry name" value="PYP-like sensor domain (PAS domain)"/>
    <property type="match status" value="1"/>
</dbReference>
<dbReference type="SUPFAM" id="SSF55874">
    <property type="entry name" value="ATPase domain of HSP90 chaperone/DNA topoisomerase II/histidine kinase"/>
    <property type="match status" value="1"/>
</dbReference>
<name>A0A249P8U1_9HYPH</name>
<dbReference type="InterPro" id="IPR005467">
    <property type="entry name" value="His_kinase_dom"/>
</dbReference>
<dbReference type="KEGG" id="esj:SJ05684_c08910"/>
<dbReference type="InterPro" id="IPR004358">
    <property type="entry name" value="Sig_transdc_His_kin-like_C"/>
</dbReference>
<dbReference type="Pfam" id="PF00989">
    <property type="entry name" value="PAS"/>
    <property type="match status" value="1"/>
</dbReference>
<dbReference type="GO" id="GO:0000155">
    <property type="term" value="F:phosphorelay sensor kinase activity"/>
    <property type="evidence" value="ECO:0007669"/>
    <property type="project" value="InterPro"/>
</dbReference>
<comment type="catalytic activity">
    <reaction evidence="1">
        <text>ATP + protein L-histidine = ADP + protein N-phospho-L-histidine.</text>
        <dbReference type="EC" id="2.7.13.3"/>
    </reaction>
</comment>
<keyword evidence="9 13" id="KW-0812">Transmembrane</keyword>
<evidence type="ECO:0000256" key="1">
    <source>
        <dbReference type="ARBA" id="ARBA00000085"/>
    </source>
</evidence>
<evidence type="ECO:0000313" key="14">
    <source>
        <dbReference type="Proteomes" id="UP000217211"/>
    </source>
</evidence>
<evidence type="ECO:0000256" key="5">
    <source>
        <dbReference type="ARBA" id="ARBA00022741"/>
    </source>
</evidence>
<sequence length="632" mass="68968">MPLAAIVALVVLVAALVWIVSRSEAEQARTKLATDALWVEQTLRFQLSVDEDMLVRLALEASGGTRAEVLDARARLHIANNPEVLSIVWHDATGTVIRAVPGLDSTPDQRLVERMVLSRTVSARPVFGEVENQRFSMGVWLQGGAGIVTATISVPLMLERHIPWWIAEQYGVELADAGGSVIASRAKRSPDPQNPTHTISFDPPLPGTVLRIASYDPPAAFVNTLLVAVIAGLAVFAILALLTLYRSAQQRRRAEQRLEGEMAFRRSMEESLTVGLRAKDHEGRVLYVNSAFCKLVGWPAAELVGRSPPMPYWSPDRLEETLARQRALTEGGAVSQAFETRFRRADGSEIDVQVYEAALIDAAGRHRGWMGSIIDITDTKQAARLARAQDESMARTGRLVTLGEMASTLAHELNQPLSAIASYSAGLANLLQQGEAEPAVLRPAVEKLSLQANRAGQIIRRIQDFAKKRAPRFGRLSLRDVVMDTIGFMLADARENRVRVVTELTDVGTVMADRILLEQVLVNLIRNGMEAMAEDRRRGDRLTVRLLQGDDGNASIEVEDQGGGIAPEVAGRLFDAFTSTKEQGMGMGLNICRSIVELHRGHLAHRPGVAGGTVFTVTLPLADEMQKAVGYS</sequence>
<dbReference type="InterPro" id="IPR000014">
    <property type="entry name" value="PAS"/>
</dbReference>
<keyword evidence="3" id="KW-0597">Phosphoprotein</keyword>
<feature type="domain" description="PAC" evidence="12">
    <location>
        <begin position="336"/>
        <end position="388"/>
    </location>
</feature>
<evidence type="ECO:0000256" key="8">
    <source>
        <dbReference type="ARBA" id="ARBA00023012"/>
    </source>
</evidence>
<dbReference type="PROSITE" id="PS50112">
    <property type="entry name" value="PAS"/>
    <property type="match status" value="1"/>
</dbReference>
<evidence type="ECO:0000256" key="2">
    <source>
        <dbReference type="ARBA" id="ARBA00012438"/>
    </source>
</evidence>
<dbReference type="SMART" id="SM00388">
    <property type="entry name" value="HisKA"/>
    <property type="match status" value="1"/>
</dbReference>
<dbReference type="InterPro" id="IPR003594">
    <property type="entry name" value="HATPase_dom"/>
</dbReference>
<keyword evidence="7" id="KW-0067">ATP-binding</keyword>
<keyword evidence="8" id="KW-0902">Two-component regulatory system</keyword>
<keyword evidence="4" id="KW-0808">Transferase</keyword>
<keyword evidence="6 13" id="KW-0418">Kinase</keyword>
<dbReference type="SMART" id="SM00091">
    <property type="entry name" value="PAS"/>
    <property type="match status" value="1"/>
</dbReference>
<dbReference type="CDD" id="cd00082">
    <property type="entry name" value="HisKA"/>
    <property type="match status" value="1"/>
</dbReference>
<dbReference type="GO" id="GO:0005524">
    <property type="term" value="F:ATP binding"/>
    <property type="evidence" value="ECO:0007669"/>
    <property type="project" value="UniProtKB-KW"/>
</dbReference>
<organism evidence="13 14">
    <name type="scientific">Sinorhizobium sojae CCBAU 05684</name>
    <dbReference type="NCBI Taxonomy" id="716928"/>
    <lineage>
        <taxon>Bacteria</taxon>
        <taxon>Pseudomonadati</taxon>
        <taxon>Pseudomonadota</taxon>
        <taxon>Alphaproteobacteria</taxon>
        <taxon>Hyphomicrobiales</taxon>
        <taxon>Rhizobiaceae</taxon>
        <taxon>Sinorhizobium/Ensifer group</taxon>
        <taxon>Sinorhizobium</taxon>
    </lineage>
</organism>
<dbReference type="AlphaFoldDB" id="A0A249P8U1"/>
<evidence type="ECO:0000256" key="4">
    <source>
        <dbReference type="ARBA" id="ARBA00022679"/>
    </source>
</evidence>
<evidence type="ECO:0000259" key="11">
    <source>
        <dbReference type="PROSITE" id="PS50112"/>
    </source>
</evidence>
<dbReference type="PRINTS" id="PR00344">
    <property type="entry name" value="BCTRLSENSOR"/>
</dbReference>
<dbReference type="GO" id="GO:0006355">
    <property type="term" value="P:regulation of DNA-templated transcription"/>
    <property type="evidence" value="ECO:0007669"/>
    <property type="project" value="InterPro"/>
</dbReference>
<evidence type="ECO:0000256" key="6">
    <source>
        <dbReference type="ARBA" id="ARBA00022777"/>
    </source>
</evidence>
<dbReference type="Gene3D" id="3.30.565.10">
    <property type="entry name" value="Histidine kinase-like ATPase, C-terminal domain"/>
    <property type="match status" value="1"/>
</dbReference>
<keyword evidence="9" id="KW-1133">Transmembrane helix</keyword>
<dbReference type="InterPro" id="IPR036097">
    <property type="entry name" value="HisK_dim/P_sf"/>
</dbReference>
<dbReference type="SMART" id="SM00387">
    <property type="entry name" value="HATPase_c"/>
    <property type="match status" value="1"/>
</dbReference>
<evidence type="ECO:0000313" key="13">
    <source>
        <dbReference type="EMBL" id="ASY62353.1"/>
    </source>
</evidence>
<dbReference type="STRING" id="716928.GCA_000261485_01964"/>
<dbReference type="PROSITE" id="PS50113">
    <property type="entry name" value="PAC"/>
    <property type="match status" value="1"/>
</dbReference>
<dbReference type="InterPro" id="IPR001610">
    <property type="entry name" value="PAC"/>
</dbReference>
<dbReference type="PANTHER" id="PTHR43065">
    <property type="entry name" value="SENSOR HISTIDINE KINASE"/>
    <property type="match status" value="1"/>
</dbReference>
<dbReference type="Gene3D" id="1.10.287.130">
    <property type="match status" value="1"/>
</dbReference>
<dbReference type="PROSITE" id="PS50109">
    <property type="entry name" value="HIS_KIN"/>
    <property type="match status" value="1"/>
</dbReference>
<evidence type="ECO:0000259" key="12">
    <source>
        <dbReference type="PROSITE" id="PS50113"/>
    </source>
</evidence>
<gene>
    <name evidence="13" type="ORF">SJ05684_c08910</name>
</gene>
<dbReference type="InterPro" id="IPR013767">
    <property type="entry name" value="PAS_fold"/>
</dbReference>
<evidence type="ECO:0000256" key="9">
    <source>
        <dbReference type="SAM" id="Phobius"/>
    </source>
</evidence>
<accession>A0A249P8U1</accession>
<feature type="domain" description="PAS" evidence="11">
    <location>
        <begin position="260"/>
        <end position="332"/>
    </location>
</feature>
<keyword evidence="5" id="KW-0547">Nucleotide-binding</keyword>
<dbReference type="SUPFAM" id="SSF47384">
    <property type="entry name" value="Homodimeric domain of signal transducing histidine kinase"/>
    <property type="match status" value="1"/>
</dbReference>
<feature type="domain" description="Histidine kinase" evidence="10">
    <location>
        <begin position="408"/>
        <end position="623"/>
    </location>
</feature>
<dbReference type="Pfam" id="PF02518">
    <property type="entry name" value="HATPase_c"/>
    <property type="match status" value="1"/>
</dbReference>
<evidence type="ECO:0000256" key="7">
    <source>
        <dbReference type="ARBA" id="ARBA00022840"/>
    </source>
</evidence>
<protein>
    <recommendedName>
        <fullName evidence="2">histidine kinase</fullName>
        <ecNumber evidence="2">2.7.13.3</ecNumber>
    </recommendedName>
</protein>
<dbReference type="InterPro" id="IPR000700">
    <property type="entry name" value="PAS-assoc_C"/>
</dbReference>
<feature type="transmembrane region" description="Helical" evidence="9">
    <location>
        <begin position="220"/>
        <end position="245"/>
    </location>
</feature>
<evidence type="ECO:0000256" key="3">
    <source>
        <dbReference type="ARBA" id="ARBA00022553"/>
    </source>
</evidence>
<dbReference type="InterPro" id="IPR036890">
    <property type="entry name" value="HATPase_C_sf"/>
</dbReference>
<dbReference type="SMART" id="SM00086">
    <property type="entry name" value="PAC"/>
    <property type="match status" value="1"/>
</dbReference>
<dbReference type="Gene3D" id="3.30.450.20">
    <property type="entry name" value="PAS domain"/>
    <property type="match status" value="1"/>
</dbReference>
<dbReference type="Proteomes" id="UP000217211">
    <property type="component" value="Chromosome"/>
</dbReference>
<dbReference type="PANTHER" id="PTHR43065:SF10">
    <property type="entry name" value="PEROXIDE STRESS-ACTIVATED HISTIDINE KINASE MAK3"/>
    <property type="match status" value="1"/>
</dbReference>
<dbReference type="InterPro" id="IPR035965">
    <property type="entry name" value="PAS-like_dom_sf"/>
</dbReference>
<dbReference type="CDD" id="cd00130">
    <property type="entry name" value="PAS"/>
    <property type="match status" value="1"/>
</dbReference>
<proteinExistence type="predicted"/>
<keyword evidence="9" id="KW-0472">Membrane</keyword>
<dbReference type="Pfam" id="PF00512">
    <property type="entry name" value="HisKA"/>
    <property type="match status" value="1"/>
</dbReference>
<keyword evidence="14" id="KW-1185">Reference proteome</keyword>
<dbReference type="EC" id="2.7.13.3" evidence="2"/>
<dbReference type="InterPro" id="IPR003661">
    <property type="entry name" value="HisK_dim/P_dom"/>
</dbReference>